<evidence type="ECO:0000313" key="1">
    <source>
        <dbReference type="EMBL" id="KAE8351065.1"/>
    </source>
</evidence>
<dbReference type="EMBL" id="ML739189">
    <property type="protein sequence ID" value="KAE8351065.1"/>
    <property type="molecule type" value="Genomic_DNA"/>
</dbReference>
<dbReference type="AlphaFoldDB" id="A0A5N6Z062"/>
<name>A0A5N6Z062_9EURO</name>
<dbReference type="Proteomes" id="UP000327118">
    <property type="component" value="Unassembled WGS sequence"/>
</dbReference>
<evidence type="ECO:0000313" key="2">
    <source>
        <dbReference type="Proteomes" id="UP000327118"/>
    </source>
</evidence>
<reference evidence="2" key="1">
    <citation type="submission" date="2019-04" db="EMBL/GenBank/DDBJ databases">
        <title>Friends and foes A comparative genomics studyof 23 Aspergillus species from section Flavi.</title>
        <authorList>
            <consortium name="DOE Joint Genome Institute"/>
            <person name="Kjaerbolling I."/>
            <person name="Vesth T."/>
            <person name="Frisvad J.C."/>
            <person name="Nybo J.L."/>
            <person name="Theobald S."/>
            <person name="Kildgaard S."/>
            <person name="Isbrandt T."/>
            <person name="Kuo A."/>
            <person name="Sato A."/>
            <person name="Lyhne E.K."/>
            <person name="Kogle M.E."/>
            <person name="Wiebenga A."/>
            <person name="Kun R.S."/>
            <person name="Lubbers R.J."/>
            <person name="Makela M.R."/>
            <person name="Barry K."/>
            <person name="Chovatia M."/>
            <person name="Clum A."/>
            <person name="Daum C."/>
            <person name="Haridas S."/>
            <person name="He G."/>
            <person name="LaButti K."/>
            <person name="Lipzen A."/>
            <person name="Mondo S."/>
            <person name="Riley R."/>
            <person name="Salamov A."/>
            <person name="Simmons B.A."/>
            <person name="Magnuson J.K."/>
            <person name="Henrissat B."/>
            <person name="Mortensen U.H."/>
            <person name="Larsen T.O."/>
            <person name="Devries R.P."/>
            <person name="Grigoriev I.V."/>
            <person name="Machida M."/>
            <person name="Baker S.E."/>
            <person name="Andersen M.R."/>
        </authorList>
    </citation>
    <scope>NUCLEOTIDE SEQUENCE [LARGE SCALE GENOMIC DNA]</scope>
    <source>
        <strain evidence="2">CBS 553.77</strain>
    </source>
</reference>
<sequence>MTGLRIFEIIQQSEDPNQARKYDLNTCRLNLEAEIDGLRVHELNASQLKELKIELQSMTLFGTSDRKPSFVPAPVDCARQVKNSWSFSTFHSGFVVLEDMLWSAKDVGFYVPYKSAVIYNNLDWNDQHILRGELLIILRLMSGQLQKRRFLHHMKAPLLIISFMGKFGRVIEAYFDGQSLILGCTKLYSFRSQTSTAFRDSAEWYLSNPVGNTVQVIHGSSLLF</sequence>
<keyword evidence="2" id="KW-1185">Reference proteome</keyword>
<dbReference type="OrthoDB" id="4177740at2759"/>
<proteinExistence type="predicted"/>
<gene>
    <name evidence="1" type="ORF">BDV28DRAFT_159064</name>
</gene>
<protein>
    <submittedName>
        <fullName evidence="1">Uncharacterized protein</fullName>
    </submittedName>
</protein>
<accession>A0A5N6Z062</accession>
<organism evidence="1 2">
    <name type="scientific">Aspergillus coremiiformis</name>
    <dbReference type="NCBI Taxonomy" id="138285"/>
    <lineage>
        <taxon>Eukaryota</taxon>
        <taxon>Fungi</taxon>
        <taxon>Dikarya</taxon>
        <taxon>Ascomycota</taxon>
        <taxon>Pezizomycotina</taxon>
        <taxon>Eurotiomycetes</taxon>
        <taxon>Eurotiomycetidae</taxon>
        <taxon>Eurotiales</taxon>
        <taxon>Aspergillaceae</taxon>
        <taxon>Aspergillus</taxon>
        <taxon>Aspergillus subgen. Circumdati</taxon>
    </lineage>
</organism>